<keyword evidence="1" id="KW-0812">Transmembrane</keyword>
<accession>A0AA86QIA5</accession>
<dbReference type="AlphaFoldDB" id="A0AA86QIA5"/>
<keyword evidence="1" id="KW-0472">Membrane</keyword>
<dbReference type="EMBL" id="CATOUU010000879">
    <property type="protein sequence ID" value="CAI9956796.1"/>
    <property type="molecule type" value="Genomic_DNA"/>
</dbReference>
<keyword evidence="4" id="KW-1185">Reference proteome</keyword>
<reference evidence="2" key="1">
    <citation type="submission" date="2023-06" db="EMBL/GenBank/DDBJ databases">
        <authorList>
            <person name="Kurt Z."/>
        </authorList>
    </citation>
    <scope>NUCLEOTIDE SEQUENCE</scope>
</reference>
<evidence type="ECO:0000313" key="2">
    <source>
        <dbReference type="EMBL" id="CAI9956796.1"/>
    </source>
</evidence>
<organism evidence="2">
    <name type="scientific">Hexamita inflata</name>
    <dbReference type="NCBI Taxonomy" id="28002"/>
    <lineage>
        <taxon>Eukaryota</taxon>
        <taxon>Metamonada</taxon>
        <taxon>Diplomonadida</taxon>
        <taxon>Hexamitidae</taxon>
        <taxon>Hexamitinae</taxon>
        <taxon>Hexamita</taxon>
    </lineage>
</organism>
<dbReference type="EMBL" id="CAXDID020000179">
    <property type="protein sequence ID" value="CAL6049429.1"/>
    <property type="molecule type" value="Genomic_DNA"/>
</dbReference>
<proteinExistence type="predicted"/>
<gene>
    <name evidence="3" type="ORF">HINF_LOCUS43283</name>
    <name evidence="2" type="ORF">HINF_LOCUS44441</name>
</gene>
<dbReference type="Proteomes" id="UP001642409">
    <property type="component" value="Unassembled WGS sequence"/>
</dbReference>
<protein>
    <submittedName>
        <fullName evidence="3">Hypothetical_protein</fullName>
    </submittedName>
</protein>
<feature type="transmembrane region" description="Helical" evidence="1">
    <location>
        <begin position="6"/>
        <end position="29"/>
    </location>
</feature>
<comment type="caution">
    <text evidence="2">The sequence shown here is derived from an EMBL/GenBank/DDBJ whole genome shotgun (WGS) entry which is preliminary data.</text>
</comment>
<reference evidence="3 4" key="2">
    <citation type="submission" date="2024-07" db="EMBL/GenBank/DDBJ databases">
        <authorList>
            <person name="Akdeniz Z."/>
        </authorList>
    </citation>
    <scope>NUCLEOTIDE SEQUENCE [LARGE SCALE GENOMIC DNA]</scope>
</reference>
<name>A0AA86QIA5_9EUKA</name>
<keyword evidence="1" id="KW-1133">Transmembrane helix</keyword>
<evidence type="ECO:0000313" key="4">
    <source>
        <dbReference type="Proteomes" id="UP001642409"/>
    </source>
</evidence>
<evidence type="ECO:0000313" key="3">
    <source>
        <dbReference type="EMBL" id="CAL6049429.1"/>
    </source>
</evidence>
<evidence type="ECO:0000256" key="1">
    <source>
        <dbReference type="SAM" id="Phobius"/>
    </source>
</evidence>
<sequence length="99" mass="11689">MNTSLSLILFYICVLSSASISCTLVVLLTQQFKLNVEQKLSSEYLQSVNGRTLMQFPTPTQFQVEPLIWLKMREVNKLKRSFKLLLQFKFDLNYLFFRK</sequence>